<protein>
    <submittedName>
        <fullName evidence="1">Uncharacterized protein</fullName>
    </submittedName>
</protein>
<evidence type="ECO:0000313" key="1">
    <source>
        <dbReference type="EMBL" id="CAA9203457.1"/>
    </source>
</evidence>
<reference evidence="1 2" key="1">
    <citation type="submission" date="2020-02" db="EMBL/GenBank/DDBJ databases">
        <authorList>
            <person name="Criscuolo A."/>
        </authorList>
    </citation>
    <scope>NUCLEOTIDE SEQUENCE [LARGE SCALE GENOMIC DNA]</scope>
    <source>
        <strain evidence="1">CECT7796</strain>
    </source>
</reference>
<dbReference type="EMBL" id="CADCST010000198">
    <property type="protein sequence ID" value="CAA9203457.1"/>
    <property type="molecule type" value="Genomic_DNA"/>
</dbReference>
<name>A0ABN7ERG9_9FLAO</name>
<comment type="caution">
    <text evidence="1">The sequence shown here is derived from an EMBL/GenBank/DDBJ whole genome shotgun (WGS) entry which is preliminary data.</text>
</comment>
<sequence>MLGKIKTDFQQNLFQTSLVDLINLEHPLVKLTRC</sequence>
<evidence type="ECO:0000313" key="2">
    <source>
        <dbReference type="Proteomes" id="UP000474567"/>
    </source>
</evidence>
<organism evidence="1 2">
    <name type="scientific">Flavobacterium collinsii</name>
    <dbReference type="NCBI Taxonomy" id="1114861"/>
    <lineage>
        <taxon>Bacteria</taxon>
        <taxon>Pseudomonadati</taxon>
        <taxon>Bacteroidota</taxon>
        <taxon>Flavobacteriia</taxon>
        <taxon>Flavobacteriales</taxon>
        <taxon>Flavobacteriaceae</taxon>
        <taxon>Flavobacterium</taxon>
    </lineage>
</organism>
<gene>
    <name evidence="1" type="ORF">FLACOL7796_04748</name>
</gene>
<dbReference type="Proteomes" id="UP000474567">
    <property type="component" value="Unassembled WGS sequence"/>
</dbReference>
<proteinExistence type="predicted"/>
<accession>A0ABN7ERG9</accession>
<keyword evidence="2" id="KW-1185">Reference proteome</keyword>